<organism evidence="1">
    <name type="scientific">Anopheles atroparvus</name>
    <name type="common">European mosquito</name>
    <dbReference type="NCBI Taxonomy" id="41427"/>
    <lineage>
        <taxon>Eukaryota</taxon>
        <taxon>Metazoa</taxon>
        <taxon>Ecdysozoa</taxon>
        <taxon>Arthropoda</taxon>
        <taxon>Hexapoda</taxon>
        <taxon>Insecta</taxon>
        <taxon>Pterygota</taxon>
        <taxon>Neoptera</taxon>
        <taxon>Endopterygota</taxon>
        <taxon>Diptera</taxon>
        <taxon>Nematocera</taxon>
        <taxon>Culicoidea</taxon>
        <taxon>Culicidae</taxon>
        <taxon>Anophelinae</taxon>
        <taxon>Anopheles</taxon>
    </lineage>
</organism>
<evidence type="ECO:0000313" key="1">
    <source>
        <dbReference type="EnsemblMetazoa" id="AATE020249-PA.1"/>
    </source>
</evidence>
<sequence length="180" mass="19925">MTNLCVYVGLLLSLLVATGRAHLNLYLNEIEVQRLLGSPSSISATFCEVHTGLLCRLHSRFSNELKLQRAGASGQQSSFILVGTTVGTTTNDTEAICTHLLLRFGLPFLRQTHTTLVRQNKGNNGPQFVNPKFELTRLRTRRPLSGDSTNRYLSKEPGKRILTGRVIAQSHSFEPYPSGD</sequence>
<name>A0A182JLE0_ANOAO</name>
<proteinExistence type="predicted"/>
<dbReference type="EnsemblMetazoa" id="AATE020249-RA">
    <property type="protein sequence ID" value="AATE020249-PA.1"/>
    <property type="gene ID" value="AATE020249"/>
</dbReference>
<reference evidence="1" key="1">
    <citation type="submission" date="2022-08" db="UniProtKB">
        <authorList>
            <consortium name="EnsemblMetazoa"/>
        </authorList>
    </citation>
    <scope>IDENTIFICATION</scope>
    <source>
        <strain evidence="1">EBRO</strain>
    </source>
</reference>
<protein>
    <submittedName>
        <fullName evidence="1">Uncharacterized protein</fullName>
    </submittedName>
</protein>
<dbReference type="VEuPathDB" id="VectorBase:AATE020249"/>
<dbReference type="AlphaFoldDB" id="A0A182JLE0"/>
<accession>A0A182JLE0</accession>